<comment type="caution">
    <text evidence="1">The sequence shown here is derived from an EMBL/GenBank/DDBJ whole genome shotgun (WGS) entry which is preliminary data.</text>
</comment>
<protein>
    <submittedName>
        <fullName evidence="1">Uncharacterized protein</fullName>
    </submittedName>
</protein>
<organism evidence="1 2">
    <name type="scientific">Methylacidiphilum kamchatkense Kam1</name>
    <dbReference type="NCBI Taxonomy" id="1202785"/>
    <lineage>
        <taxon>Bacteria</taxon>
        <taxon>Pseudomonadati</taxon>
        <taxon>Verrucomicrobiota</taxon>
        <taxon>Methylacidiphilae</taxon>
        <taxon>Methylacidiphilales</taxon>
        <taxon>Methylacidiphilaceae</taxon>
        <taxon>Methylacidiphilum (ex Ratnadevi et al. 2023)</taxon>
    </lineage>
</organism>
<evidence type="ECO:0000313" key="2">
    <source>
        <dbReference type="Proteomes" id="UP000031594"/>
    </source>
</evidence>
<proteinExistence type="predicted"/>
<name>A0ABR4ZWF0_9BACT</name>
<dbReference type="Proteomes" id="UP000031594">
    <property type="component" value="Unassembled WGS sequence"/>
</dbReference>
<dbReference type="EMBL" id="JQNX01000004">
    <property type="protein sequence ID" value="KIE58547.1"/>
    <property type="molecule type" value="Genomic_DNA"/>
</dbReference>
<sequence>MIPFCAIARRNKDALCNDKMTSSAAFTSQRLLSTFAAFQKFEERKITASLCMVLGFNPVTQEAFSFLKRKDQL</sequence>
<accession>A0ABR4ZWF0</accession>
<reference evidence="1 2" key="1">
    <citation type="submission" date="2014-08" db="EMBL/GenBank/DDBJ databases">
        <title>Methylacidiphilum kamchatkense strain Kam1 draft genome sequence.</title>
        <authorList>
            <person name="Birkeland N.-K."/>
            <person name="Erikstad H.A."/>
        </authorList>
    </citation>
    <scope>NUCLEOTIDE SEQUENCE [LARGE SCALE GENOMIC DNA]</scope>
    <source>
        <strain evidence="1 2">Kam1</strain>
    </source>
</reference>
<gene>
    <name evidence="1" type="ORF">A946_06585</name>
</gene>
<keyword evidence="2" id="KW-1185">Reference proteome</keyword>
<evidence type="ECO:0000313" key="1">
    <source>
        <dbReference type="EMBL" id="KIE58547.1"/>
    </source>
</evidence>